<name>A0A0D0IP68_9MICO</name>
<evidence type="ECO:0000313" key="3">
    <source>
        <dbReference type="Proteomes" id="UP000032120"/>
    </source>
</evidence>
<feature type="region of interest" description="Disordered" evidence="1">
    <location>
        <begin position="238"/>
        <end position="272"/>
    </location>
</feature>
<sequence>MTPGEWTPHQTAYNYHGNGIEVTPVDFGDVPIGESLTKTVTFTNSRADGRLAIDLKFALPLSPEFTLAPGTETYFELAPGDSGSADVTFTPPAVAAYTGSFVPIFTTMNAVAMVQDPYRVLSGAGVEPTVDPETANLGATDPTSLTVTAGADAAFHSTATSDTGVNAVQWETRASEADAWAPAEVGTAVSGASANDASLAIPSAPASLSGLQVRAVWTNDAYGETHATAPATLTVQQPAVVDPGGDGPEQPLPTTPAKPHTHLAASGAEPSSLSTPTLAAAALLLAGSVALAVPRIIRARRP</sequence>
<comment type="caution">
    <text evidence="2">The sequence shown here is derived from an EMBL/GenBank/DDBJ whole genome shotgun (WGS) entry which is preliminary data.</text>
</comment>
<dbReference type="Proteomes" id="UP000032120">
    <property type="component" value="Unassembled WGS sequence"/>
</dbReference>
<dbReference type="AlphaFoldDB" id="A0A0D0IP68"/>
<reference evidence="2 3" key="1">
    <citation type="submission" date="2015-01" db="EMBL/GenBank/DDBJ databases">
        <title>Draft genome sequence of Leucobacter komagatae strain VKM ST2845.</title>
        <authorList>
            <person name="Karlyshev A.V."/>
            <person name="Kudryashova E.B."/>
        </authorList>
    </citation>
    <scope>NUCLEOTIDE SEQUENCE [LARGE SCALE GENOMIC DNA]</scope>
    <source>
        <strain evidence="2 3">VKM ST2845</strain>
    </source>
</reference>
<gene>
    <name evidence="2" type="ORF">SD72_03760</name>
</gene>
<dbReference type="EMBL" id="JXSQ01000003">
    <property type="protein sequence ID" value="KIP53354.1"/>
    <property type="molecule type" value="Genomic_DNA"/>
</dbReference>
<dbReference type="GO" id="GO:0005975">
    <property type="term" value="P:carbohydrate metabolic process"/>
    <property type="evidence" value="ECO:0007669"/>
    <property type="project" value="UniProtKB-ARBA"/>
</dbReference>
<evidence type="ECO:0000256" key="1">
    <source>
        <dbReference type="SAM" id="MobiDB-lite"/>
    </source>
</evidence>
<dbReference type="Gene3D" id="2.60.40.10">
    <property type="entry name" value="Immunoglobulins"/>
    <property type="match status" value="1"/>
</dbReference>
<organism evidence="2 3">
    <name type="scientific">Leucobacter komagatae</name>
    <dbReference type="NCBI Taxonomy" id="55969"/>
    <lineage>
        <taxon>Bacteria</taxon>
        <taxon>Bacillati</taxon>
        <taxon>Actinomycetota</taxon>
        <taxon>Actinomycetes</taxon>
        <taxon>Micrococcales</taxon>
        <taxon>Microbacteriaceae</taxon>
        <taxon>Leucobacter</taxon>
    </lineage>
</organism>
<dbReference type="InterPro" id="IPR013783">
    <property type="entry name" value="Ig-like_fold"/>
</dbReference>
<proteinExistence type="predicted"/>
<protein>
    <submittedName>
        <fullName evidence="2">Uncharacterized protein</fullName>
    </submittedName>
</protein>
<keyword evidence="3" id="KW-1185">Reference proteome</keyword>
<accession>A0A0D0IP68</accession>
<evidence type="ECO:0000313" key="2">
    <source>
        <dbReference type="EMBL" id="KIP53354.1"/>
    </source>
</evidence>